<dbReference type="SUPFAM" id="SSF111347">
    <property type="entry name" value="Rap/Ran-GAP"/>
    <property type="match status" value="1"/>
</dbReference>
<dbReference type="PROSITE" id="PS50219">
    <property type="entry name" value="CNH"/>
    <property type="match status" value="1"/>
</dbReference>
<dbReference type="InterPro" id="IPR001180">
    <property type="entry name" value="CNH_dom"/>
</dbReference>
<dbReference type="PANTHER" id="PTHR15711">
    <property type="entry name" value="RAP GTPASE-ACTIVATING PROTEIN"/>
    <property type="match status" value="1"/>
</dbReference>
<dbReference type="Pfam" id="PF00780">
    <property type="entry name" value="CNH"/>
    <property type="match status" value="1"/>
</dbReference>
<proteinExistence type="predicted"/>
<feature type="region of interest" description="Disordered" evidence="2">
    <location>
        <begin position="868"/>
        <end position="896"/>
    </location>
</feature>
<gene>
    <name evidence="5" type="ORF">ALC60_03473</name>
</gene>
<dbReference type="Gene3D" id="3.40.50.11210">
    <property type="entry name" value="Rap/Ran-GAP"/>
    <property type="match status" value="1"/>
</dbReference>
<dbReference type="STRING" id="64791.A0A151XAU7"/>
<dbReference type="FunFam" id="3.40.50.11210:FF:000001">
    <property type="entry name" value="Ral GTPase-activating protein subunit alpha-1 isoform 1"/>
    <property type="match status" value="1"/>
</dbReference>
<dbReference type="EMBL" id="KQ982335">
    <property type="protein sequence ID" value="KYQ57511.1"/>
    <property type="molecule type" value="Genomic_DNA"/>
</dbReference>
<dbReference type="SMART" id="SM00036">
    <property type="entry name" value="CNH"/>
    <property type="match status" value="1"/>
</dbReference>
<evidence type="ECO:0000256" key="1">
    <source>
        <dbReference type="ARBA" id="ARBA00022468"/>
    </source>
</evidence>
<sequence>MLCLDIKLVSRLRGVSSGTASSTASSTHPTTASASSSSTSSTEKSKSRKVKRHESGEVASSTTTSDSEEESLRPSSSIQEMIRRNRSRSVCVAALMPSSQLRQLHRRASHVSTTDAIARRGVLSRRCYGSVEMLPQIEQDGADNGRRFRVENGDSLGEKEEMFGSPSTPILENPEYQTRWYFKYFLGKHDLIQSRKSNKKKLLGAQKISLPYSANKTMTIRQILSNFFSLEKLDKAPREVFTPELQKDLLLLEEQEGSVNFKFGIIYAREGQITDDEMLSNERGSPGFESFLEILGERIRLKGWDKYRGGLDVKGDMTGKESYYTVYAGHEVMYHVSTMLPYSKDNPQQLERKRHIGNDIVNIIYTDDPSAVDTFNPNCIRSQFTHVFAVVTTEADGKGWRVAIYCDENVPLFGPSLPCPPVFEDPYNLREFLLVKLINGEKATFDTPTFSRKRERTLDALLRDMYQEHSQDSKSNSMLNRRALSDVVETPGRRREETRAVEMVRVGQALKLEAIMRGLAPTSLATVGPLKPRPWEPRCIYPDFPYEVVCGDVWLENRLILASENGTFLIEDGVSHRLLFDESVQIKQLDVIEQHGILLFRAGDKGKESSVYVFRLREFESDASVRCAELRAHIKERKLRRTRGCQLYSITRPGGSHLRMCVVVGRRLTVLQWKHNAAWTIWCSSADTDTIDGFLLVKEFTASETPSLVTMIESVDPANEWTLCCGARHHFELISASGTSRIVHMEATPKPHLVAALDLREDEEPELLLCYNNTCHFQKLAEESTAPTEFDFNWNSMPTVVACAFPYVIAFTNDTMEIRLIINGNLVHTIAMPSLNLITSKRDIFFATTAPEFFPGKCERIRLDSKPLEKEEMPCSPPLTAQSSSSSRSSVQNSQGDWKPIRIYRIPLQTLSRSTASNCSQRRCPSPAEPEIVSAPPTSDRTFLSVEPQRVHSRSCSSSPTPTPTTNLPSPCKK</sequence>
<protein>
    <submittedName>
        <fullName evidence="5">GTPase-activating Rap/Ran-GAP domain-like protein 3</fullName>
    </submittedName>
</protein>
<evidence type="ECO:0000313" key="5">
    <source>
        <dbReference type="EMBL" id="KYQ57511.1"/>
    </source>
</evidence>
<dbReference type="GO" id="GO:0005096">
    <property type="term" value="F:GTPase activator activity"/>
    <property type="evidence" value="ECO:0007669"/>
    <property type="project" value="UniProtKB-KW"/>
</dbReference>
<feature type="region of interest" description="Disordered" evidence="2">
    <location>
        <begin position="14"/>
        <end position="83"/>
    </location>
</feature>
<feature type="domain" description="CNH" evidence="4">
    <location>
        <begin position="545"/>
        <end position="845"/>
    </location>
</feature>
<dbReference type="Proteomes" id="UP000075809">
    <property type="component" value="Unassembled WGS sequence"/>
</dbReference>
<dbReference type="InterPro" id="IPR035974">
    <property type="entry name" value="Rap/Ran-GAP_sf"/>
</dbReference>
<dbReference type="PANTHER" id="PTHR15711:SF62">
    <property type="entry name" value="GTPASE-ACTIVATING RAP_RAN-GAP DOMAIN-LIKE PROTEIN 3"/>
    <property type="match status" value="1"/>
</dbReference>
<feature type="region of interest" description="Disordered" evidence="2">
    <location>
        <begin position="917"/>
        <end position="974"/>
    </location>
</feature>
<dbReference type="AlphaFoldDB" id="A0A151XAU7"/>
<evidence type="ECO:0000256" key="2">
    <source>
        <dbReference type="SAM" id="MobiDB-lite"/>
    </source>
</evidence>
<accession>A0A151XAU7</accession>
<feature type="compositionally biased region" description="Low complexity" evidence="2">
    <location>
        <begin position="882"/>
        <end position="895"/>
    </location>
</feature>
<name>A0A151XAU7_9HYME</name>
<reference evidence="5 6" key="1">
    <citation type="submission" date="2015-09" db="EMBL/GenBank/DDBJ databases">
        <title>Trachymyrmex zeteki WGS genome.</title>
        <authorList>
            <person name="Nygaard S."/>
            <person name="Hu H."/>
            <person name="Boomsma J."/>
            <person name="Zhang G."/>
        </authorList>
    </citation>
    <scope>NUCLEOTIDE SEQUENCE [LARGE SCALE GENOMIC DNA]</scope>
    <source>
        <strain evidence="5">Tzet28-1</strain>
        <tissue evidence="5">Whole body</tissue>
    </source>
</reference>
<organism evidence="5 6">
    <name type="scientific">Mycetomoellerius zeteki</name>
    <dbReference type="NCBI Taxonomy" id="64791"/>
    <lineage>
        <taxon>Eukaryota</taxon>
        <taxon>Metazoa</taxon>
        <taxon>Ecdysozoa</taxon>
        <taxon>Arthropoda</taxon>
        <taxon>Hexapoda</taxon>
        <taxon>Insecta</taxon>
        <taxon>Pterygota</taxon>
        <taxon>Neoptera</taxon>
        <taxon>Endopterygota</taxon>
        <taxon>Hymenoptera</taxon>
        <taxon>Apocrita</taxon>
        <taxon>Aculeata</taxon>
        <taxon>Formicoidea</taxon>
        <taxon>Formicidae</taxon>
        <taxon>Myrmicinae</taxon>
        <taxon>Mycetomoellerius</taxon>
    </lineage>
</organism>
<evidence type="ECO:0000259" key="3">
    <source>
        <dbReference type="PROSITE" id="PS50085"/>
    </source>
</evidence>
<evidence type="ECO:0000259" key="4">
    <source>
        <dbReference type="PROSITE" id="PS50219"/>
    </source>
</evidence>
<dbReference type="Pfam" id="PF02145">
    <property type="entry name" value="Rap_GAP"/>
    <property type="match status" value="1"/>
</dbReference>
<dbReference type="InterPro" id="IPR000331">
    <property type="entry name" value="Rap/Ran_GAP_dom"/>
</dbReference>
<dbReference type="PROSITE" id="PS50085">
    <property type="entry name" value="RAPGAP"/>
    <property type="match status" value="1"/>
</dbReference>
<dbReference type="InterPro" id="IPR050989">
    <property type="entry name" value="Rap1_Ran_GAP"/>
</dbReference>
<feature type="domain" description="Rap-GAP" evidence="3">
    <location>
        <begin position="249"/>
        <end position="465"/>
    </location>
</feature>
<dbReference type="GO" id="GO:0051056">
    <property type="term" value="P:regulation of small GTPase mediated signal transduction"/>
    <property type="evidence" value="ECO:0007669"/>
    <property type="project" value="InterPro"/>
</dbReference>
<evidence type="ECO:0000313" key="6">
    <source>
        <dbReference type="Proteomes" id="UP000075809"/>
    </source>
</evidence>
<feature type="compositionally biased region" description="Low complexity" evidence="2">
    <location>
        <begin position="954"/>
        <end position="974"/>
    </location>
</feature>
<feature type="compositionally biased region" description="Low complexity" evidence="2">
    <location>
        <begin position="16"/>
        <end position="42"/>
    </location>
</feature>
<keyword evidence="6" id="KW-1185">Reference proteome</keyword>
<keyword evidence="1" id="KW-0343">GTPase activation</keyword>